<dbReference type="STRING" id="526227.Mesil_0928"/>
<dbReference type="InterPro" id="IPR010430">
    <property type="entry name" value="DUF1028"/>
</dbReference>
<dbReference type="RefSeq" id="WP_013157423.1">
    <property type="nucleotide sequence ID" value="NC_014212.1"/>
</dbReference>
<evidence type="ECO:0000313" key="2">
    <source>
        <dbReference type="EMBL" id="ADH62839.1"/>
    </source>
</evidence>
<protein>
    <recommendedName>
        <fullName evidence="1">Putative peptidoglycan binding domain-containing protein</fullName>
    </recommendedName>
</protein>
<dbReference type="eggNOG" id="COG3342">
    <property type="taxonomic scope" value="Bacteria"/>
</dbReference>
<dbReference type="HOGENOM" id="CLU_068244_0_1_0"/>
<organism evidence="2 3">
    <name type="scientific">Allomeiothermus silvanus (strain ATCC 700542 / DSM 9946 / NBRC 106475 / NCIMB 13440 / VI-R2)</name>
    <name type="common">Thermus silvanus</name>
    <dbReference type="NCBI Taxonomy" id="526227"/>
    <lineage>
        <taxon>Bacteria</taxon>
        <taxon>Thermotogati</taxon>
        <taxon>Deinococcota</taxon>
        <taxon>Deinococci</taxon>
        <taxon>Thermales</taxon>
        <taxon>Thermaceae</taxon>
        <taxon>Allomeiothermus</taxon>
    </lineage>
</organism>
<dbReference type="Pfam" id="PF06267">
    <property type="entry name" value="DUF1028"/>
    <property type="match status" value="1"/>
</dbReference>
<dbReference type="Proteomes" id="UP000001916">
    <property type="component" value="Chromosome"/>
</dbReference>
<dbReference type="KEGG" id="msv:Mesil_0928"/>
<keyword evidence="3" id="KW-1185">Reference proteome</keyword>
<evidence type="ECO:0000313" key="3">
    <source>
        <dbReference type="Proteomes" id="UP000001916"/>
    </source>
</evidence>
<dbReference type="EMBL" id="CP002042">
    <property type="protein sequence ID" value="ADH62839.1"/>
    <property type="molecule type" value="Genomic_DNA"/>
</dbReference>
<dbReference type="Gene3D" id="3.60.20.10">
    <property type="entry name" value="Glutamine Phosphoribosylpyrophosphate, subunit 1, domain 1"/>
    <property type="match status" value="1"/>
</dbReference>
<dbReference type="PANTHER" id="PTHR39328">
    <property type="entry name" value="BLL2871 PROTEIN"/>
    <property type="match status" value="1"/>
</dbReference>
<accession>D7BCF4</accession>
<proteinExistence type="predicted"/>
<reference evidence="2 3" key="1">
    <citation type="journal article" date="2010" name="Stand. Genomic Sci.">
        <title>Complete genome sequence of Meiothermus silvanus type strain (VI-R2).</title>
        <authorList>
            <person name="Sikorski J."/>
            <person name="Tindall B.J."/>
            <person name="Lowry S."/>
            <person name="Lucas S."/>
            <person name="Nolan M."/>
            <person name="Copeland A."/>
            <person name="Glavina Del Rio T."/>
            <person name="Tice H."/>
            <person name="Cheng J.F."/>
            <person name="Han C."/>
            <person name="Pitluck S."/>
            <person name="Liolios K."/>
            <person name="Ivanova N."/>
            <person name="Mavromatis K."/>
            <person name="Mikhailova N."/>
            <person name="Pati A."/>
            <person name="Goodwin L."/>
            <person name="Chen A."/>
            <person name="Palaniappan K."/>
            <person name="Land M."/>
            <person name="Hauser L."/>
            <person name="Chang Y.J."/>
            <person name="Jeffries C.D."/>
            <person name="Rohde M."/>
            <person name="Goker M."/>
            <person name="Woyke T."/>
            <person name="Bristow J."/>
            <person name="Eisen J.A."/>
            <person name="Markowitz V."/>
            <person name="Hugenholtz P."/>
            <person name="Kyrpides N.C."/>
            <person name="Klenk H.P."/>
            <person name="Lapidus A."/>
        </authorList>
    </citation>
    <scope>NUCLEOTIDE SEQUENCE [LARGE SCALE GENOMIC DNA]</scope>
    <source>
        <strain evidence="3">ATCC 700542 / DSM 9946 / VI-R2</strain>
    </source>
</reference>
<dbReference type="Pfam" id="PF08823">
    <property type="entry name" value="PG_binding_2"/>
    <property type="match status" value="1"/>
</dbReference>
<feature type="domain" description="Putative peptidoglycan binding" evidence="1">
    <location>
        <begin position="213"/>
        <end position="281"/>
    </location>
</feature>
<name>D7BCF4_ALLS1</name>
<dbReference type="AlphaFoldDB" id="D7BCF4"/>
<dbReference type="OrthoDB" id="9790012at2"/>
<sequence>MTPIATFSLVARDPATGDLGVAVASKFLAVGFVVPWLEAGVGAVATQSYANPRFGPQGLALLKAGAGMDEVLTTFRRTDPGLETRQFGLVSAQGESLSFTGKDCHAWAGGQAGPNYAAQGNILAGPEVVQALVETFHSRTDLPFPERLTAALLAADRAGGDKRGRQSAALVVVGAGKGYGGMDRWIDLRVDDHPDPCAELERLLGIHRLLFSKPQSSSLLLPEDIAWIQALLGREGRYAGAVSGIWDEATEKAFAELMGIENLEERYPGGPYLDPEALRYLKGKFGSADPKR</sequence>
<dbReference type="InterPro" id="IPR014927">
    <property type="entry name" value="PG-bd_2"/>
</dbReference>
<dbReference type="InterPro" id="IPR029055">
    <property type="entry name" value="Ntn_hydrolases_N"/>
</dbReference>
<evidence type="ECO:0000259" key="1">
    <source>
        <dbReference type="Pfam" id="PF08823"/>
    </source>
</evidence>
<dbReference type="PANTHER" id="PTHR39328:SF1">
    <property type="entry name" value="BLL2871 PROTEIN"/>
    <property type="match status" value="1"/>
</dbReference>
<gene>
    <name evidence="2" type="ordered locus">Mesil_0928</name>
</gene>
<dbReference type="SUPFAM" id="SSF56235">
    <property type="entry name" value="N-terminal nucleophile aminohydrolases (Ntn hydrolases)"/>
    <property type="match status" value="1"/>
</dbReference>